<protein>
    <submittedName>
        <fullName evidence="1">Uncharacterized protein</fullName>
    </submittedName>
</protein>
<reference evidence="1" key="1">
    <citation type="submission" date="2023-04" db="EMBL/GenBank/DDBJ databases">
        <title>The human skin virome in hidradenitis suppurativa patients.</title>
        <authorList>
            <person name="Jansen D."/>
        </authorList>
    </citation>
    <scope>NUCLEOTIDE SEQUENCE</scope>
    <source>
        <strain evidence="1">VC3_JansenPhageC</strain>
    </source>
</reference>
<accession>A0AA49X384</accession>
<evidence type="ECO:0000313" key="1">
    <source>
        <dbReference type="EMBL" id="WLJ25694.1"/>
    </source>
</evidence>
<dbReference type="EMBL" id="OQ890314">
    <property type="protein sequence ID" value="WLJ25694.1"/>
    <property type="molecule type" value="Genomic_DNA"/>
</dbReference>
<organism evidence="1">
    <name type="scientific">Staphylococcus phage HS06</name>
    <dbReference type="NCBI Taxonomy" id="3056400"/>
    <lineage>
        <taxon>Viruses</taxon>
    </lineage>
</organism>
<name>A0AA49X384_9VIRU</name>
<proteinExistence type="predicted"/>
<sequence length="34" mass="4155">MVIFYVQNVLTTLKARMEKQSTDYKRGYISWQKK</sequence>